<dbReference type="KEGG" id="tnu:BD01_0593"/>
<dbReference type="Proteomes" id="UP000019434">
    <property type="component" value="Chromosome"/>
</dbReference>
<dbReference type="GeneID" id="82171714"/>
<evidence type="ECO:0000313" key="2">
    <source>
        <dbReference type="Proteomes" id="UP000019434"/>
    </source>
</evidence>
<organism evidence="1 2">
    <name type="scientific">Thermococcus nautili</name>
    <dbReference type="NCBI Taxonomy" id="195522"/>
    <lineage>
        <taxon>Archaea</taxon>
        <taxon>Methanobacteriati</taxon>
        <taxon>Methanobacteriota</taxon>
        <taxon>Thermococci</taxon>
        <taxon>Thermococcales</taxon>
        <taxon>Thermococcaceae</taxon>
        <taxon>Thermococcus</taxon>
    </lineage>
</organism>
<accession>W8NSZ1</accession>
<evidence type="ECO:0000313" key="1">
    <source>
        <dbReference type="EMBL" id="AHL22217.1"/>
    </source>
</evidence>
<protein>
    <submittedName>
        <fullName evidence="1">Uncharacterized protein</fullName>
    </submittedName>
</protein>
<name>W8NSZ1_9EURY</name>
<sequence>MTESGLMKPPEQNVKEIIPWLRDNPVYDILEQRKREVMEIIQDITQKELEIIEELPEDVREIIKVPDSGMLVGDL</sequence>
<dbReference type="RefSeq" id="WP_167728416.1">
    <property type="nucleotide sequence ID" value="NZ_OX281345.1"/>
</dbReference>
<gene>
    <name evidence="1" type="ORF">BD01_0593</name>
</gene>
<reference evidence="1 2" key="1">
    <citation type="submission" date="2014-02" db="EMBL/GenBank/DDBJ databases">
        <title>Genome Sequence of an Hyperthermophilic Archaeon, Thermococcus nautili 30-1, producing viral vesicles.</title>
        <authorList>
            <person name="Oberto J."/>
            <person name="Gaudin M."/>
            <person name="Cossu M."/>
            <person name="Gorlas A."/>
            <person name="Slesarev A."/>
            <person name="Marguet E."/>
            <person name="Forterre P."/>
        </authorList>
    </citation>
    <scope>NUCLEOTIDE SEQUENCE [LARGE SCALE GENOMIC DNA]</scope>
    <source>
        <strain evidence="1 2">30-1</strain>
    </source>
</reference>
<dbReference type="EMBL" id="CP007264">
    <property type="protein sequence ID" value="AHL22217.1"/>
    <property type="molecule type" value="Genomic_DNA"/>
</dbReference>
<proteinExistence type="predicted"/>
<keyword evidence="2" id="KW-1185">Reference proteome</keyword>
<dbReference type="HOGENOM" id="CLU_2662558_0_0_2"/>
<dbReference type="AlphaFoldDB" id="W8NSZ1"/>